<comment type="similarity">
    <text evidence="1">Belongs to the CutA family.</text>
</comment>
<dbReference type="InterPro" id="IPR015867">
    <property type="entry name" value="N-reg_PII/ATP_PRibTrfase_C"/>
</dbReference>
<sequence length="111" mass="12555">MAPGNDTRVLSLTTTVGNRDDARRLARALLDCRLAACVQIDAEVESHYRWEGALCAETELRLTVKSLPDRLEALQAWFASEHPYQLPQLLWQLDEASAAYADWVRQEVSAR</sequence>
<gene>
    <name evidence="2" type="ORF">GON04_11335</name>
</gene>
<accession>A0A6N8IT53</accession>
<dbReference type="AlphaFoldDB" id="A0A6N8IT53"/>
<keyword evidence="3" id="KW-1185">Reference proteome</keyword>
<organism evidence="2 3">
    <name type="scientific">Ramlibacter pinisoli</name>
    <dbReference type="NCBI Taxonomy" id="2682844"/>
    <lineage>
        <taxon>Bacteria</taxon>
        <taxon>Pseudomonadati</taxon>
        <taxon>Pseudomonadota</taxon>
        <taxon>Betaproteobacteria</taxon>
        <taxon>Burkholderiales</taxon>
        <taxon>Comamonadaceae</taxon>
        <taxon>Ramlibacter</taxon>
    </lineage>
</organism>
<dbReference type="PANTHER" id="PTHR23419:SF8">
    <property type="entry name" value="FI09726P"/>
    <property type="match status" value="1"/>
</dbReference>
<dbReference type="GO" id="GO:0010038">
    <property type="term" value="P:response to metal ion"/>
    <property type="evidence" value="ECO:0007669"/>
    <property type="project" value="InterPro"/>
</dbReference>
<dbReference type="RefSeq" id="WP_157397976.1">
    <property type="nucleotide sequence ID" value="NZ_WSEL01000003.1"/>
</dbReference>
<dbReference type="EMBL" id="WSEL01000003">
    <property type="protein sequence ID" value="MVQ30044.1"/>
    <property type="molecule type" value="Genomic_DNA"/>
</dbReference>
<dbReference type="Pfam" id="PF03091">
    <property type="entry name" value="CutA1"/>
    <property type="match status" value="1"/>
</dbReference>
<protein>
    <submittedName>
        <fullName evidence="2">Divalent cation tolerance protein CutA</fullName>
    </submittedName>
</protein>
<dbReference type="InterPro" id="IPR011322">
    <property type="entry name" value="N-reg_PII-like_a/b"/>
</dbReference>
<comment type="caution">
    <text evidence="2">The sequence shown here is derived from an EMBL/GenBank/DDBJ whole genome shotgun (WGS) entry which is preliminary data.</text>
</comment>
<name>A0A6N8IT53_9BURK</name>
<evidence type="ECO:0000313" key="2">
    <source>
        <dbReference type="EMBL" id="MVQ30044.1"/>
    </source>
</evidence>
<reference evidence="2 3" key="1">
    <citation type="submission" date="2019-12" db="EMBL/GenBank/DDBJ databases">
        <authorList>
            <person name="Huq M.A."/>
        </authorList>
    </citation>
    <scope>NUCLEOTIDE SEQUENCE [LARGE SCALE GENOMIC DNA]</scope>
    <source>
        <strain evidence="2 3">MAH-25</strain>
    </source>
</reference>
<evidence type="ECO:0000256" key="1">
    <source>
        <dbReference type="ARBA" id="ARBA00010169"/>
    </source>
</evidence>
<dbReference type="InterPro" id="IPR004323">
    <property type="entry name" value="Ion_tolerance_CutA"/>
</dbReference>
<dbReference type="Proteomes" id="UP000469385">
    <property type="component" value="Unassembled WGS sequence"/>
</dbReference>
<dbReference type="GO" id="GO:0005507">
    <property type="term" value="F:copper ion binding"/>
    <property type="evidence" value="ECO:0007669"/>
    <property type="project" value="TreeGrafter"/>
</dbReference>
<evidence type="ECO:0000313" key="3">
    <source>
        <dbReference type="Proteomes" id="UP000469385"/>
    </source>
</evidence>
<proteinExistence type="inferred from homology"/>
<dbReference type="PANTHER" id="PTHR23419">
    <property type="entry name" value="DIVALENT CATION TOLERANCE CUTA-RELATED"/>
    <property type="match status" value="1"/>
</dbReference>
<dbReference type="SUPFAM" id="SSF54913">
    <property type="entry name" value="GlnB-like"/>
    <property type="match status" value="1"/>
</dbReference>
<dbReference type="Gene3D" id="3.30.70.120">
    <property type="match status" value="1"/>
</dbReference>